<proteinExistence type="predicted"/>
<reference evidence="2 3" key="1">
    <citation type="submission" date="2019-03" db="EMBL/GenBank/DDBJ databases">
        <title>Genomic Encyclopedia of Type Strains, Phase IV (KMG-IV): sequencing the most valuable type-strain genomes for metagenomic binning, comparative biology and taxonomic classification.</title>
        <authorList>
            <person name="Goeker M."/>
        </authorList>
    </citation>
    <scope>NUCLEOTIDE SEQUENCE [LARGE SCALE GENOMIC DNA]</scope>
    <source>
        <strain evidence="2 3">DSM 17974</strain>
    </source>
</reference>
<evidence type="ECO:0000259" key="1">
    <source>
        <dbReference type="Pfam" id="PF01863"/>
    </source>
</evidence>
<gene>
    <name evidence="2" type="ORF">C7445_11628</name>
</gene>
<name>A0A4R8LJB3_9BACL</name>
<dbReference type="Gene3D" id="3.30.2010.10">
    <property type="entry name" value="Metalloproteases ('zincins'), catalytic domain"/>
    <property type="match status" value="1"/>
</dbReference>
<dbReference type="RefSeq" id="WP_243835183.1">
    <property type="nucleotide sequence ID" value="NZ_BSUS01000001.1"/>
</dbReference>
<accession>A0A4R8LJB3</accession>
<evidence type="ECO:0000313" key="3">
    <source>
        <dbReference type="Proteomes" id="UP000294581"/>
    </source>
</evidence>
<dbReference type="InterPro" id="IPR053136">
    <property type="entry name" value="UTP_pyrophosphatase-like"/>
</dbReference>
<dbReference type="Proteomes" id="UP000294581">
    <property type="component" value="Unassembled WGS sequence"/>
</dbReference>
<dbReference type="EMBL" id="SORF01000016">
    <property type="protein sequence ID" value="TDY42350.1"/>
    <property type="molecule type" value="Genomic_DNA"/>
</dbReference>
<keyword evidence="3" id="KW-1185">Reference proteome</keyword>
<feature type="domain" description="YgjP-like metallopeptidase" evidence="1">
    <location>
        <begin position="34"/>
        <end position="245"/>
    </location>
</feature>
<organism evidence="2 3">
    <name type="scientific">Alicyclobacillus sacchari</name>
    <dbReference type="NCBI Taxonomy" id="392010"/>
    <lineage>
        <taxon>Bacteria</taxon>
        <taxon>Bacillati</taxon>
        <taxon>Bacillota</taxon>
        <taxon>Bacilli</taxon>
        <taxon>Bacillales</taxon>
        <taxon>Alicyclobacillaceae</taxon>
        <taxon>Alicyclobacillus</taxon>
    </lineage>
</organism>
<dbReference type="PANTHER" id="PTHR30399:SF1">
    <property type="entry name" value="UTP PYROPHOSPHATASE"/>
    <property type="match status" value="1"/>
</dbReference>
<dbReference type="AlphaFoldDB" id="A0A4R8LJB3"/>
<dbReference type="CDD" id="cd07344">
    <property type="entry name" value="M48_yhfN_like"/>
    <property type="match status" value="1"/>
</dbReference>
<sequence>MPYDDTNKPNGVEHHQVEYGDQVIRFTLERKNVKNVNLHIKPDMTVAVSANPSVPLEFILDFVKQKGPWIMKNVHYFKDVQPESERKREFVSGESFQFLGKQYRLRVEEAQDEGVMLDGGFIYLRVKNVTDTVRKRNLFDQWMREQANGVFSESLEKVYLSLQKYDIPKPEIQIRTMKARWGSCLRDSHAILLNFELIKAPKYCIEYVILHELTHFLHKNHNERFYGFLSALMPDWEKRKAILDEEIVRDL</sequence>
<comment type="caution">
    <text evidence="2">The sequence shown here is derived from an EMBL/GenBank/DDBJ whole genome shotgun (WGS) entry which is preliminary data.</text>
</comment>
<dbReference type="Pfam" id="PF01863">
    <property type="entry name" value="YgjP-like"/>
    <property type="match status" value="1"/>
</dbReference>
<dbReference type="InterPro" id="IPR002725">
    <property type="entry name" value="YgjP-like_metallopeptidase"/>
</dbReference>
<evidence type="ECO:0000313" key="2">
    <source>
        <dbReference type="EMBL" id="TDY42350.1"/>
    </source>
</evidence>
<protein>
    <recommendedName>
        <fullName evidence="1">YgjP-like metallopeptidase domain-containing protein</fullName>
    </recommendedName>
</protein>
<dbReference type="PANTHER" id="PTHR30399">
    <property type="entry name" value="UNCHARACTERIZED PROTEIN YGJP"/>
    <property type="match status" value="1"/>
</dbReference>